<gene>
    <name evidence="9" type="ordered locus">KNP414_02467</name>
</gene>
<dbReference type="InterPro" id="IPR000515">
    <property type="entry name" value="MetI-like"/>
</dbReference>
<name>F8F843_PAEMK</name>
<comment type="subcellular location">
    <subcellularLocation>
        <location evidence="1 7">Cell membrane</location>
        <topology evidence="1 7">Multi-pass membrane protein</topology>
    </subcellularLocation>
</comment>
<sequence length="274" mass="29049">MSPVMKERSNRRDTRWILCWAGGLLLLWEACAWLLHQSSGPAGAPAASKLPYPHLVLAAIAAGGPELAGQGAVTFGNAALGFAAGALIGYLLAIGMSLSRTAERIFAPYAVASQMVPIIGLAPIVYGILHQAETARVLMAAYVTFFPVTVHALRGLKSVQPGQLELMRSLAASRWVTYRKLILPAALPGLFTGLKIAAPLAITASVVVELMGAPDGIGVLMVSSLYYGSAQVYTFWSTVIVSMGIGLGAYGIVSWIERRAAPWQPEFRARRGSS</sequence>
<feature type="transmembrane region" description="Helical" evidence="7">
    <location>
        <begin position="233"/>
        <end position="253"/>
    </location>
</feature>
<reference evidence="10" key="1">
    <citation type="submission" date="2011-06" db="EMBL/GenBank/DDBJ databases">
        <title>Complete genome sequence of Paenibacillus mucilaginosus KNP414.</title>
        <authorList>
            <person name="Wang J."/>
            <person name="Hu S."/>
            <person name="Hu X."/>
            <person name="Zhang B."/>
            <person name="Dong D."/>
            <person name="Zhang S."/>
            <person name="Zhao K."/>
            <person name="Wu D."/>
        </authorList>
    </citation>
    <scope>NUCLEOTIDE SEQUENCE [LARGE SCALE GENOMIC DNA]</scope>
    <source>
        <strain evidence="10">KNP414</strain>
    </source>
</reference>
<dbReference type="Proteomes" id="UP000006620">
    <property type="component" value="Chromosome"/>
</dbReference>
<dbReference type="CDD" id="cd06261">
    <property type="entry name" value="TM_PBP2"/>
    <property type="match status" value="1"/>
</dbReference>
<feature type="domain" description="ABC transmembrane type-1" evidence="8">
    <location>
        <begin position="67"/>
        <end position="251"/>
    </location>
</feature>
<dbReference type="Pfam" id="PF00528">
    <property type="entry name" value="BPD_transp_1"/>
    <property type="match status" value="1"/>
</dbReference>
<dbReference type="EMBL" id="CP002869">
    <property type="protein sequence ID" value="AEI41028.1"/>
    <property type="molecule type" value="Genomic_DNA"/>
</dbReference>
<evidence type="ECO:0000256" key="3">
    <source>
        <dbReference type="ARBA" id="ARBA00022475"/>
    </source>
</evidence>
<protein>
    <submittedName>
        <fullName evidence="9">Binding-protein-dependent transport systems inner membrane component</fullName>
    </submittedName>
</protein>
<reference evidence="9 10" key="2">
    <citation type="journal article" date="2013" name="Genome Announc.">
        <title>Genome Sequence of Growth-Improving Paenibacillus mucilaginosus Strain KNP414.</title>
        <authorList>
            <person name="Lu J.J."/>
            <person name="Wang J.F."/>
            <person name="Hu X.F."/>
        </authorList>
    </citation>
    <scope>NUCLEOTIDE SEQUENCE [LARGE SCALE GENOMIC DNA]</scope>
    <source>
        <strain evidence="9 10">KNP414</strain>
    </source>
</reference>
<feature type="transmembrane region" description="Helical" evidence="7">
    <location>
        <begin position="189"/>
        <end position="213"/>
    </location>
</feature>
<evidence type="ECO:0000313" key="10">
    <source>
        <dbReference type="Proteomes" id="UP000006620"/>
    </source>
</evidence>
<evidence type="ECO:0000259" key="8">
    <source>
        <dbReference type="PROSITE" id="PS50928"/>
    </source>
</evidence>
<feature type="transmembrane region" description="Helical" evidence="7">
    <location>
        <begin position="105"/>
        <end position="129"/>
    </location>
</feature>
<dbReference type="GO" id="GO:0005886">
    <property type="term" value="C:plasma membrane"/>
    <property type="evidence" value="ECO:0007669"/>
    <property type="project" value="UniProtKB-SubCell"/>
</dbReference>
<evidence type="ECO:0000256" key="5">
    <source>
        <dbReference type="ARBA" id="ARBA00022989"/>
    </source>
</evidence>
<feature type="transmembrane region" description="Helical" evidence="7">
    <location>
        <begin position="70"/>
        <end position="93"/>
    </location>
</feature>
<evidence type="ECO:0000256" key="4">
    <source>
        <dbReference type="ARBA" id="ARBA00022692"/>
    </source>
</evidence>
<dbReference type="AlphaFoldDB" id="F8F843"/>
<organism evidence="9 10">
    <name type="scientific">Paenibacillus mucilaginosus (strain KNP414)</name>
    <dbReference type="NCBI Taxonomy" id="1036673"/>
    <lineage>
        <taxon>Bacteria</taxon>
        <taxon>Bacillati</taxon>
        <taxon>Bacillota</taxon>
        <taxon>Bacilli</taxon>
        <taxon>Bacillales</taxon>
        <taxon>Paenibacillaceae</taxon>
        <taxon>Paenibacillus</taxon>
    </lineage>
</organism>
<feature type="transmembrane region" description="Helical" evidence="7">
    <location>
        <begin position="135"/>
        <end position="153"/>
    </location>
</feature>
<dbReference type="PANTHER" id="PTHR30151:SF0">
    <property type="entry name" value="ABC TRANSPORTER PERMEASE PROTEIN MJ0413-RELATED"/>
    <property type="match status" value="1"/>
</dbReference>
<dbReference type="KEGG" id="pms:KNP414_02467"/>
<keyword evidence="3" id="KW-1003">Cell membrane</keyword>
<keyword evidence="5 7" id="KW-1133">Transmembrane helix</keyword>
<dbReference type="HOGENOM" id="CLU_046113_2_1_9"/>
<dbReference type="PANTHER" id="PTHR30151">
    <property type="entry name" value="ALKANE SULFONATE ABC TRANSPORTER-RELATED, MEMBRANE SUBUNIT"/>
    <property type="match status" value="1"/>
</dbReference>
<keyword evidence="6 7" id="KW-0472">Membrane</keyword>
<evidence type="ECO:0000313" key="9">
    <source>
        <dbReference type="EMBL" id="AEI41028.1"/>
    </source>
</evidence>
<dbReference type="PATRIC" id="fig|1036673.3.peg.2227"/>
<dbReference type="Gene3D" id="1.10.3720.10">
    <property type="entry name" value="MetI-like"/>
    <property type="match status" value="1"/>
</dbReference>
<dbReference type="GO" id="GO:0055085">
    <property type="term" value="P:transmembrane transport"/>
    <property type="evidence" value="ECO:0007669"/>
    <property type="project" value="InterPro"/>
</dbReference>
<evidence type="ECO:0000256" key="7">
    <source>
        <dbReference type="RuleBase" id="RU363032"/>
    </source>
</evidence>
<evidence type="ECO:0000256" key="6">
    <source>
        <dbReference type="ARBA" id="ARBA00023136"/>
    </source>
</evidence>
<keyword evidence="2 7" id="KW-0813">Transport</keyword>
<dbReference type="SUPFAM" id="SSF161098">
    <property type="entry name" value="MetI-like"/>
    <property type="match status" value="1"/>
</dbReference>
<accession>F8F843</accession>
<evidence type="ECO:0000256" key="2">
    <source>
        <dbReference type="ARBA" id="ARBA00022448"/>
    </source>
</evidence>
<proteinExistence type="inferred from homology"/>
<comment type="similarity">
    <text evidence="7">Belongs to the binding-protein-dependent transport system permease family.</text>
</comment>
<dbReference type="InterPro" id="IPR035906">
    <property type="entry name" value="MetI-like_sf"/>
</dbReference>
<dbReference type="PROSITE" id="PS50928">
    <property type="entry name" value="ABC_TM1"/>
    <property type="match status" value="1"/>
</dbReference>
<keyword evidence="4 7" id="KW-0812">Transmembrane</keyword>
<evidence type="ECO:0000256" key="1">
    <source>
        <dbReference type="ARBA" id="ARBA00004651"/>
    </source>
</evidence>